<evidence type="ECO:0000256" key="1">
    <source>
        <dbReference type="SAM" id="SignalP"/>
    </source>
</evidence>
<evidence type="ECO:0000313" key="4">
    <source>
        <dbReference type="Proteomes" id="UP000224567"/>
    </source>
</evidence>
<feature type="signal peptide" evidence="1">
    <location>
        <begin position="1"/>
        <end position="26"/>
    </location>
</feature>
<dbReference type="PANTHER" id="PTHR33875">
    <property type="entry name" value="OS09G0542200 PROTEIN"/>
    <property type="match status" value="1"/>
</dbReference>
<keyword evidence="1" id="KW-0732">Signal</keyword>
<dbReference type="CDD" id="cd02972">
    <property type="entry name" value="DsbA_family"/>
    <property type="match status" value="1"/>
</dbReference>
<dbReference type="Pfam" id="PF01323">
    <property type="entry name" value="DSBA"/>
    <property type="match status" value="1"/>
</dbReference>
<evidence type="ECO:0000259" key="2">
    <source>
        <dbReference type="Pfam" id="PF01323"/>
    </source>
</evidence>
<dbReference type="OrthoDB" id="37297at2759"/>
<keyword evidence="4" id="KW-1185">Reference proteome</keyword>
<dbReference type="STRING" id="33114.A0A2G2VHW4"/>
<dbReference type="EMBL" id="MLFT02000012">
    <property type="protein sequence ID" value="PHT32557.1"/>
    <property type="molecule type" value="Genomic_DNA"/>
</dbReference>
<dbReference type="Gene3D" id="3.40.30.10">
    <property type="entry name" value="Glutaredoxin"/>
    <property type="match status" value="1"/>
</dbReference>
<dbReference type="PANTHER" id="PTHR33875:SF2">
    <property type="entry name" value="ACR183CP"/>
    <property type="match status" value="1"/>
</dbReference>
<evidence type="ECO:0000313" key="3">
    <source>
        <dbReference type="EMBL" id="PHT32557.1"/>
    </source>
</evidence>
<dbReference type="GO" id="GO:0016491">
    <property type="term" value="F:oxidoreductase activity"/>
    <property type="evidence" value="ECO:0007669"/>
    <property type="project" value="InterPro"/>
</dbReference>
<name>A0A2G2VHW4_CAPBA</name>
<organism evidence="3 4">
    <name type="scientific">Capsicum baccatum</name>
    <name type="common">Peruvian pepper</name>
    <dbReference type="NCBI Taxonomy" id="33114"/>
    <lineage>
        <taxon>Eukaryota</taxon>
        <taxon>Viridiplantae</taxon>
        <taxon>Streptophyta</taxon>
        <taxon>Embryophyta</taxon>
        <taxon>Tracheophyta</taxon>
        <taxon>Spermatophyta</taxon>
        <taxon>Magnoliopsida</taxon>
        <taxon>eudicotyledons</taxon>
        <taxon>Gunneridae</taxon>
        <taxon>Pentapetalae</taxon>
        <taxon>asterids</taxon>
        <taxon>lamiids</taxon>
        <taxon>Solanales</taxon>
        <taxon>Solanaceae</taxon>
        <taxon>Solanoideae</taxon>
        <taxon>Capsiceae</taxon>
        <taxon>Capsicum</taxon>
    </lineage>
</organism>
<reference evidence="3 4" key="1">
    <citation type="journal article" date="2017" name="Genome Biol.">
        <title>New reference genome sequences of hot pepper reveal the massive evolution of plant disease-resistance genes by retroduplication.</title>
        <authorList>
            <person name="Kim S."/>
            <person name="Park J."/>
            <person name="Yeom S.I."/>
            <person name="Kim Y.M."/>
            <person name="Seo E."/>
            <person name="Kim K.T."/>
            <person name="Kim M.S."/>
            <person name="Lee J.M."/>
            <person name="Cheong K."/>
            <person name="Shin H.S."/>
            <person name="Kim S.B."/>
            <person name="Han K."/>
            <person name="Lee J."/>
            <person name="Park M."/>
            <person name="Lee H.A."/>
            <person name="Lee H.Y."/>
            <person name="Lee Y."/>
            <person name="Oh S."/>
            <person name="Lee J.H."/>
            <person name="Choi E."/>
            <person name="Choi E."/>
            <person name="Lee S.E."/>
            <person name="Jeon J."/>
            <person name="Kim H."/>
            <person name="Choi G."/>
            <person name="Song H."/>
            <person name="Lee J."/>
            <person name="Lee S.C."/>
            <person name="Kwon J.K."/>
            <person name="Lee H.Y."/>
            <person name="Koo N."/>
            <person name="Hong Y."/>
            <person name="Kim R.W."/>
            <person name="Kang W.H."/>
            <person name="Huh J.H."/>
            <person name="Kang B.C."/>
            <person name="Yang T.J."/>
            <person name="Lee Y.H."/>
            <person name="Bennetzen J.L."/>
            <person name="Choi D."/>
        </authorList>
    </citation>
    <scope>NUCLEOTIDE SEQUENCE [LARGE SCALE GENOMIC DNA]</scope>
    <source>
        <strain evidence="4">cv. PBC81</strain>
    </source>
</reference>
<feature type="domain" description="DSBA-like thioredoxin" evidence="2">
    <location>
        <begin position="51"/>
        <end position="202"/>
    </location>
</feature>
<protein>
    <recommendedName>
        <fullName evidence="2">DSBA-like thioredoxin domain-containing protein</fullName>
    </recommendedName>
</protein>
<sequence length="233" mass="26322">MELIKSIVFLYSILLLLLLFIGSVYSQISIPSKQDGFWYENRNAKTDSILIEAFLDPVCPDSRDSWPPLKRAIQHYGSRISLVVHPFPLPYHDNAFITSRALHVVNDLNTSATYRLLEAFFGQQDKFYNQATFHLSKASVVDKVAKFTSNAIGNLNYAAVKAGFTDPKTDQATRTSFKFGCVKGVYGAPFFFVNGFPLPGAGSPLDYNEWRNILDPLFSPEEQLRTENVDFFL</sequence>
<dbReference type="Proteomes" id="UP000224567">
    <property type="component" value="Unassembled WGS sequence"/>
</dbReference>
<dbReference type="InterPro" id="IPR036249">
    <property type="entry name" value="Thioredoxin-like_sf"/>
</dbReference>
<dbReference type="SUPFAM" id="SSF52833">
    <property type="entry name" value="Thioredoxin-like"/>
    <property type="match status" value="1"/>
</dbReference>
<gene>
    <name evidence="3" type="ORF">CQW23_28894</name>
</gene>
<reference evidence="4" key="2">
    <citation type="journal article" date="2017" name="J. Anim. Genet.">
        <title>Multiple reference genome sequences of hot pepper reveal the massive evolution of plant disease resistance genes by retroduplication.</title>
        <authorList>
            <person name="Kim S."/>
            <person name="Park J."/>
            <person name="Yeom S.-I."/>
            <person name="Kim Y.-M."/>
            <person name="Seo E."/>
            <person name="Kim K.-T."/>
            <person name="Kim M.-S."/>
            <person name="Lee J.M."/>
            <person name="Cheong K."/>
            <person name="Shin H.-S."/>
            <person name="Kim S.-B."/>
            <person name="Han K."/>
            <person name="Lee J."/>
            <person name="Park M."/>
            <person name="Lee H.-A."/>
            <person name="Lee H.-Y."/>
            <person name="Lee Y."/>
            <person name="Oh S."/>
            <person name="Lee J.H."/>
            <person name="Choi E."/>
            <person name="Choi E."/>
            <person name="Lee S.E."/>
            <person name="Jeon J."/>
            <person name="Kim H."/>
            <person name="Choi G."/>
            <person name="Song H."/>
            <person name="Lee J."/>
            <person name="Lee S.-C."/>
            <person name="Kwon J.-K."/>
            <person name="Lee H.-Y."/>
            <person name="Koo N."/>
            <person name="Hong Y."/>
            <person name="Kim R.W."/>
            <person name="Kang W.-H."/>
            <person name="Huh J.H."/>
            <person name="Kang B.-C."/>
            <person name="Yang T.-J."/>
            <person name="Lee Y.-H."/>
            <person name="Bennetzen J.L."/>
            <person name="Choi D."/>
        </authorList>
    </citation>
    <scope>NUCLEOTIDE SEQUENCE [LARGE SCALE GENOMIC DNA]</scope>
    <source>
        <strain evidence="4">cv. PBC81</strain>
    </source>
</reference>
<dbReference type="AlphaFoldDB" id="A0A2G2VHW4"/>
<feature type="chain" id="PRO_5013565638" description="DSBA-like thioredoxin domain-containing protein" evidence="1">
    <location>
        <begin position="27"/>
        <end position="233"/>
    </location>
</feature>
<dbReference type="InterPro" id="IPR001853">
    <property type="entry name" value="DSBA-like_thioredoxin_dom"/>
</dbReference>
<accession>A0A2G2VHW4</accession>
<comment type="caution">
    <text evidence="3">The sequence shown here is derived from an EMBL/GenBank/DDBJ whole genome shotgun (WGS) entry which is preliminary data.</text>
</comment>
<proteinExistence type="predicted"/>